<proteinExistence type="predicted"/>
<gene>
    <name evidence="1" type="ORF">FOL46_006977</name>
</gene>
<reference evidence="1 2" key="1">
    <citation type="submission" date="2020-04" db="EMBL/GenBank/DDBJ databases">
        <title>Perkinsus olseni comparative genomics.</title>
        <authorList>
            <person name="Bogema D.R."/>
        </authorList>
    </citation>
    <scope>NUCLEOTIDE SEQUENCE [LARGE SCALE GENOMIC DNA]</scope>
    <source>
        <strain evidence="1">ATCC PRA-31</strain>
    </source>
</reference>
<organism evidence="1 2">
    <name type="scientific">Perkinsus olseni</name>
    <name type="common">Perkinsus atlanticus</name>
    <dbReference type="NCBI Taxonomy" id="32597"/>
    <lineage>
        <taxon>Eukaryota</taxon>
        <taxon>Sar</taxon>
        <taxon>Alveolata</taxon>
        <taxon>Perkinsozoa</taxon>
        <taxon>Perkinsea</taxon>
        <taxon>Perkinsida</taxon>
        <taxon>Perkinsidae</taxon>
        <taxon>Perkinsus</taxon>
    </lineage>
</organism>
<dbReference type="EMBL" id="JABANN010000477">
    <property type="protein sequence ID" value="KAF4658367.1"/>
    <property type="molecule type" value="Genomic_DNA"/>
</dbReference>
<evidence type="ECO:0000313" key="1">
    <source>
        <dbReference type="EMBL" id="KAF4658367.1"/>
    </source>
</evidence>
<name>A0A7J6LGF4_PEROL</name>
<dbReference type="SUPFAM" id="SSF56349">
    <property type="entry name" value="DNA breaking-rejoining enzymes"/>
    <property type="match status" value="1"/>
</dbReference>
<comment type="caution">
    <text evidence="1">The sequence shown here is derived from an EMBL/GenBank/DDBJ whole genome shotgun (WGS) entry which is preliminary data.</text>
</comment>
<sequence length="346" mass="37788">TTVDSYRTARKGYEAMGLSFPISRDQLCFYIRGMCAASDVSGSALRKYVSGLKSVNELLGYPCLSPEDWGIVKRALTAADNVIGPRQTKQAAIIPEDVSKFLFETRGSFFGKLEAARDAVLTGICLGLRPGELLGIRARDIHCGSGSMDLLVTVNLGKTKTRRLERVEGFPFTFCATMISPVSTLLIAAHALVTISTAQAVGKFVHEASYFTATYDVNEEGQAMLTIVLKNWRINGQAVKFPGPNKFTSQFFPLRELDYSIYTVDSRKAGHTGDDDGLDESIRDVLVFSGATDGYPLGPEDFTTIKYSTADTFTSTFGSEVLAFTRIAYDLVPGNFVYKDTAAPHH</sequence>
<evidence type="ECO:0000313" key="2">
    <source>
        <dbReference type="Proteomes" id="UP000572268"/>
    </source>
</evidence>
<dbReference type="AlphaFoldDB" id="A0A7J6LGF4"/>
<protein>
    <submittedName>
        <fullName evidence="1">Uncharacterized protein</fullName>
    </submittedName>
</protein>
<dbReference type="InterPro" id="IPR011010">
    <property type="entry name" value="DNA_brk_join_enz"/>
</dbReference>
<feature type="non-terminal residue" evidence="1">
    <location>
        <position position="1"/>
    </location>
</feature>
<accession>A0A7J6LGF4</accession>
<dbReference type="GO" id="GO:0003677">
    <property type="term" value="F:DNA binding"/>
    <property type="evidence" value="ECO:0007669"/>
    <property type="project" value="InterPro"/>
</dbReference>
<dbReference type="Proteomes" id="UP000572268">
    <property type="component" value="Unassembled WGS sequence"/>
</dbReference>